<dbReference type="InterPro" id="IPR011011">
    <property type="entry name" value="Znf_FYVE_PHD"/>
</dbReference>
<evidence type="ECO:0000313" key="8">
    <source>
        <dbReference type="Proteomes" id="UP000323506"/>
    </source>
</evidence>
<dbReference type="Gene3D" id="3.30.40.10">
    <property type="entry name" value="Zinc/RING finger domain, C3HC4 (zinc finger)"/>
    <property type="match status" value="1"/>
</dbReference>
<dbReference type="PROSITE" id="PS51925">
    <property type="entry name" value="SWIB_MDM2"/>
    <property type="match status" value="1"/>
</dbReference>
<dbReference type="Gene3D" id="3.30.1490.40">
    <property type="match status" value="1"/>
</dbReference>
<keyword evidence="3" id="KW-0862">Zinc</keyword>
<name>A0A5D2GYW2_GOSDA</name>
<dbReference type="SMART" id="SM00719">
    <property type="entry name" value="Plus3"/>
    <property type="match status" value="1"/>
</dbReference>
<evidence type="ECO:0000259" key="6">
    <source>
        <dbReference type="PROSITE" id="PS51925"/>
    </source>
</evidence>
<dbReference type="InterPro" id="IPR045894">
    <property type="entry name" value="At5g08430-like"/>
</dbReference>
<evidence type="ECO:0000256" key="3">
    <source>
        <dbReference type="ARBA" id="ARBA00022833"/>
    </source>
</evidence>
<sequence>MARKNTRKKEEIAEDYCFFCKDGGLLRVCDYKNCLKSFHPQCVGRDDSLLETDERWFCGWHFCFICSKPAKFHCFCCPSAICGRCLCDVEFAIVKGKRAFCNTCLELALLIEDKKNVNANGVKVDFNDRETYEFLFKGYWEWVKEKEGLTLKQLHSSDRLLKDGKNYDFQMNCNHREEDTGDFEDDSISEGDDWADNQARRKKETKGKLSLSKRKRKSKKMEYIGWASKQLTEFLIFVGKNVKQELSQYDVATIVTEYCKENKLFHPEKKKTVICDERLQSLLGRKSVNRNGIYKLLTVHFSENLEQSEDSVCFSSKEDDNISVPCNKRQRKSSPDWKFEEQETATSPSESCLAAIVSRNIKLIYLKKSLVLELAQLDTFYDKMVGSFVRVKSDPNDYFQKNSHMLVQVKGIKDTSMKENTNSTILLQVSNMVKDIPVCKLSDDDFTEEEIDDLNRRMRTRMLERPTVLDLEQKARSLHEDITKHTPSEQSRLIHEVPEVVAEPEPSSVDSLREYREEHKASLEPIAARSVSKIQKCSSENNVVPCCQNDGMNAAEGKQQDLEKPIISGNQNSQQVSPSWPGTSVLHLSPQEESNQHKDGEMGEKLPQPVDIIEHSKLLNRKFEVIELSDDETEHASPALSHKTLQDHDCSIWYCIGPQGNTKGPYSMKVLKQWSESSSSCYELRLRFKVFKSGQRPEDALLLTDAIQQHFNC</sequence>
<feature type="domain" description="Plus3" evidence="5">
    <location>
        <begin position="355"/>
        <end position="483"/>
    </location>
</feature>
<feature type="compositionally biased region" description="Acidic residues" evidence="4">
    <location>
        <begin position="179"/>
        <end position="195"/>
    </location>
</feature>
<dbReference type="Gene3D" id="1.10.245.10">
    <property type="entry name" value="SWIB/MDM2 domain"/>
    <property type="match status" value="1"/>
</dbReference>
<gene>
    <name evidence="7" type="ORF">ES288_A04G179600v1</name>
</gene>
<dbReference type="Proteomes" id="UP000323506">
    <property type="component" value="Chromosome A04"/>
</dbReference>
<accession>A0A5D2GYW2</accession>
<dbReference type="PANTHER" id="PTHR46851:SF23">
    <property type="entry name" value="SWIB_MDM2 DOMAIN-CONTAINING PROTEIN"/>
    <property type="match status" value="1"/>
</dbReference>
<dbReference type="InterPro" id="IPR036128">
    <property type="entry name" value="Plus3-like_sf"/>
</dbReference>
<protein>
    <submittedName>
        <fullName evidence="7">Uncharacterized protein</fullName>
    </submittedName>
</protein>
<dbReference type="SMART" id="SM00249">
    <property type="entry name" value="PHD"/>
    <property type="match status" value="1"/>
</dbReference>
<keyword evidence="1" id="KW-0479">Metal-binding</keyword>
<dbReference type="GO" id="GO:0008270">
    <property type="term" value="F:zinc ion binding"/>
    <property type="evidence" value="ECO:0007669"/>
    <property type="project" value="UniProtKB-KW"/>
</dbReference>
<evidence type="ECO:0000256" key="2">
    <source>
        <dbReference type="ARBA" id="ARBA00022771"/>
    </source>
</evidence>
<dbReference type="InterPro" id="IPR001965">
    <property type="entry name" value="Znf_PHD"/>
</dbReference>
<evidence type="ECO:0000256" key="1">
    <source>
        <dbReference type="ARBA" id="ARBA00022723"/>
    </source>
</evidence>
<evidence type="ECO:0000256" key="4">
    <source>
        <dbReference type="SAM" id="MobiDB-lite"/>
    </source>
</evidence>
<dbReference type="SUPFAM" id="SSF47592">
    <property type="entry name" value="SWIB/MDM2 domain"/>
    <property type="match status" value="1"/>
</dbReference>
<dbReference type="Pfam" id="PF03126">
    <property type="entry name" value="Plus-3"/>
    <property type="match status" value="1"/>
</dbReference>
<dbReference type="CDD" id="cd15568">
    <property type="entry name" value="PHD5_NSD"/>
    <property type="match status" value="1"/>
</dbReference>
<dbReference type="SUPFAM" id="SSF57903">
    <property type="entry name" value="FYVE/PHD zinc finger"/>
    <property type="match status" value="1"/>
</dbReference>
<dbReference type="AlphaFoldDB" id="A0A5D2GYW2"/>
<dbReference type="Gene3D" id="3.90.70.200">
    <property type="entry name" value="Plus-3 domain"/>
    <property type="match status" value="1"/>
</dbReference>
<feature type="compositionally biased region" description="Polar residues" evidence="4">
    <location>
        <begin position="569"/>
        <end position="582"/>
    </location>
</feature>
<dbReference type="PROSITE" id="PS51360">
    <property type="entry name" value="PLUS3"/>
    <property type="match status" value="1"/>
</dbReference>
<dbReference type="Pfam" id="PF02201">
    <property type="entry name" value="SWIB"/>
    <property type="match status" value="1"/>
</dbReference>
<dbReference type="InterPro" id="IPR013083">
    <property type="entry name" value="Znf_RING/FYVE/PHD"/>
</dbReference>
<dbReference type="PANTHER" id="PTHR46851">
    <property type="entry name" value="OS01G0884500 PROTEIN"/>
    <property type="match status" value="1"/>
</dbReference>
<dbReference type="SUPFAM" id="SSF55277">
    <property type="entry name" value="GYF domain"/>
    <property type="match status" value="1"/>
</dbReference>
<dbReference type="InterPro" id="IPR004343">
    <property type="entry name" value="Plus-3_dom"/>
</dbReference>
<feature type="domain" description="DM2" evidence="6">
    <location>
        <begin position="223"/>
        <end position="303"/>
    </location>
</feature>
<dbReference type="SUPFAM" id="SSF159042">
    <property type="entry name" value="Plus3-like"/>
    <property type="match status" value="1"/>
</dbReference>
<evidence type="ECO:0000259" key="5">
    <source>
        <dbReference type="PROSITE" id="PS51360"/>
    </source>
</evidence>
<keyword evidence="8" id="KW-1185">Reference proteome</keyword>
<feature type="compositionally biased region" description="Basic residues" evidence="4">
    <location>
        <begin position="200"/>
        <end position="213"/>
    </location>
</feature>
<dbReference type="GO" id="GO:0003677">
    <property type="term" value="F:DNA binding"/>
    <property type="evidence" value="ECO:0007669"/>
    <property type="project" value="InterPro"/>
</dbReference>
<dbReference type="InterPro" id="IPR035445">
    <property type="entry name" value="GYF-like_dom_sf"/>
</dbReference>
<evidence type="ECO:0000313" key="7">
    <source>
        <dbReference type="EMBL" id="TYH23051.1"/>
    </source>
</evidence>
<reference evidence="7 8" key="1">
    <citation type="submission" date="2019-06" db="EMBL/GenBank/DDBJ databases">
        <title>WGS assembly of Gossypium darwinii.</title>
        <authorList>
            <person name="Chen Z.J."/>
            <person name="Sreedasyam A."/>
            <person name="Ando A."/>
            <person name="Song Q."/>
            <person name="De L."/>
            <person name="Hulse-Kemp A."/>
            <person name="Ding M."/>
            <person name="Ye W."/>
            <person name="Kirkbride R."/>
            <person name="Jenkins J."/>
            <person name="Plott C."/>
            <person name="Lovell J."/>
            <person name="Lin Y.-M."/>
            <person name="Vaughn R."/>
            <person name="Liu B."/>
            <person name="Li W."/>
            <person name="Simpson S."/>
            <person name="Scheffler B."/>
            <person name="Saski C."/>
            <person name="Grover C."/>
            <person name="Hu G."/>
            <person name="Conover J."/>
            <person name="Carlson J."/>
            <person name="Shu S."/>
            <person name="Boston L."/>
            <person name="Williams M."/>
            <person name="Peterson D."/>
            <person name="Mcgee K."/>
            <person name="Jones D."/>
            <person name="Wendel J."/>
            <person name="Stelly D."/>
            <person name="Grimwood J."/>
            <person name="Schmutz J."/>
        </authorList>
    </citation>
    <scope>NUCLEOTIDE SEQUENCE [LARGE SCALE GENOMIC DNA]</scope>
    <source>
        <strain evidence="7">1808015.09</strain>
    </source>
</reference>
<dbReference type="InterPro" id="IPR003121">
    <property type="entry name" value="SWIB_MDM2_domain"/>
</dbReference>
<organism evidence="7 8">
    <name type="scientific">Gossypium darwinii</name>
    <name type="common">Darwin's cotton</name>
    <name type="synonym">Gossypium barbadense var. darwinii</name>
    <dbReference type="NCBI Taxonomy" id="34276"/>
    <lineage>
        <taxon>Eukaryota</taxon>
        <taxon>Viridiplantae</taxon>
        <taxon>Streptophyta</taxon>
        <taxon>Embryophyta</taxon>
        <taxon>Tracheophyta</taxon>
        <taxon>Spermatophyta</taxon>
        <taxon>Magnoliopsida</taxon>
        <taxon>eudicotyledons</taxon>
        <taxon>Gunneridae</taxon>
        <taxon>Pentapetalae</taxon>
        <taxon>rosids</taxon>
        <taxon>malvids</taxon>
        <taxon>Malvales</taxon>
        <taxon>Malvaceae</taxon>
        <taxon>Malvoideae</taxon>
        <taxon>Gossypium</taxon>
    </lineage>
</organism>
<proteinExistence type="predicted"/>
<dbReference type="CDD" id="cd10567">
    <property type="entry name" value="SWIB-MDM2_like"/>
    <property type="match status" value="1"/>
</dbReference>
<dbReference type="InterPro" id="IPR036885">
    <property type="entry name" value="SWIB_MDM2_dom_sf"/>
</dbReference>
<feature type="compositionally biased region" description="Basic and acidic residues" evidence="4">
    <location>
        <begin position="594"/>
        <end position="604"/>
    </location>
</feature>
<feature type="region of interest" description="Disordered" evidence="4">
    <location>
        <begin position="178"/>
        <end position="213"/>
    </location>
</feature>
<dbReference type="EMBL" id="CM017691">
    <property type="protein sequence ID" value="TYH23051.1"/>
    <property type="molecule type" value="Genomic_DNA"/>
</dbReference>
<keyword evidence="2" id="KW-0863">Zinc-finger</keyword>
<feature type="region of interest" description="Disordered" evidence="4">
    <location>
        <begin position="569"/>
        <end position="604"/>
    </location>
</feature>